<dbReference type="EMBL" id="WBZJ01000001">
    <property type="protein sequence ID" value="KAB3523628.1"/>
    <property type="molecule type" value="Genomic_DNA"/>
</dbReference>
<evidence type="ECO:0000313" key="9">
    <source>
        <dbReference type="EMBL" id="KAB3523628.1"/>
    </source>
</evidence>
<feature type="region of interest" description="Disordered" evidence="8">
    <location>
        <begin position="1"/>
        <end position="22"/>
    </location>
</feature>
<feature type="compositionally biased region" description="Basic and acidic residues" evidence="8">
    <location>
        <begin position="105"/>
        <end position="116"/>
    </location>
</feature>
<comment type="similarity">
    <text evidence="5 7">Belongs to the PTH family.</text>
</comment>
<dbReference type="CDD" id="cd00462">
    <property type="entry name" value="PTH"/>
    <property type="match status" value="1"/>
</dbReference>
<feature type="site" description="Discriminates between blocked and unblocked aminoacyl-tRNA" evidence="7">
    <location>
        <position position="43"/>
    </location>
</feature>
<feature type="binding site" evidence="7">
    <location>
        <position position="130"/>
    </location>
    <ligand>
        <name>tRNA</name>
        <dbReference type="ChEBI" id="CHEBI:17843"/>
    </ligand>
</feature>
<evidence type="ECO:0000256" key="3">
    <source>
        <dbReference type="ARBA" id="ARBA00022801"/>
    </source>
</evidence>
<keyword evidence="10" id="KW-1185">Reference proteome</keyword>
<dbReference type="Gene3D" id="3.40.50.1470">
    <property type="entry name" value="Peptidyl-tRNA hydrolase"/>
    <property type="match status" value="1"/>
</dbReference>
<feature type="binding site" evidence="7">
    <location>
        <position position="132"/>
    </location>
    <ligand>
        <name>tRNA</name>
        <dbReference type="ChEBI" id="CHEBI:17843"/>
    </ligand>
</feature>
<feature type="binding site" evidence="7">
    <location>
        <position position="48"/>
    </location>
    <ligand>
        <name>tRNA</name>
        <dbReference type="ChEBI" id="CHEBI:17843"/>
    </ligand>
</feature>
<dbReference type="NCBIfam" id="TIGR00447">
    <property type="entry name" value="pth"/>
    <property type="match status" value="1"/>
</dbReference>
<comment type="catalytic activity">
    <reaction evidence="7">
        <text>an N-acyl-L-alpha-aminoacyl-tRNA + H2O = an N-acyl-L-amino acid + a tRNA + H(+)</text>
        <dbReference type="Rhea" id="RHEA:54448"/>
        <dbReference type="Rhea" id="RHEA-COMP:10123"/>
        <dbReference type="Rhea" id="RHEA-COMP:13883"/>
        <dbReference type="ChEBI" id="CHEBI:15377"/>
        <dbReference type="ChEBI" id="CHEBI:15378"/>
        <dbReference type="ChEBI" id="CHEBI:59874"/>
        <dbReference type="ChEBI" id="CHEBI:78442"/>
        <dbReference type="ChEBI" id="CHEBI:138191"/>
        <dbReference type="EC" id="3.1.1.29"/>
    </reaction>
</comment>
<dbReference type="HAMAP" id="MF_00083">
    <property type="entry name" value="Pept_tRNA_hydro_bact"/>
    <property type="match status" value="1"/>
</dbReference>
<sequence>MSSGATSGAAGTDRAAASKRPSQLTLEQLKDLKPEWVIIGLGNPGSKYAGTRHNIGYWPVDELLQEHGAQWIPLHGVPAQVAPVTMASGKASSRFSETLGAKSGNADEKSTERAGEKPGTSVLLVRSTTYMNDSGKAVGPIAKALELPSERVIVLHDELDIAAGQVRIKAKGGEGGHNGLRSMTEHLGTQLYVRVRIGIGRPPKGTPVIDYVLTAFEPQDTDPEDGWMDTALTDAADAARLIVAHGPDIARNDIHTRHKNT</sequence>
<evidence type="ECO:0000256" key="7">
    <source>
        <dbReference type="HAMAP-Rule" id="MF_00083"/>
    </source>
</evidence>
<feature type="site" description="Stabilizes the basic form of H active site to accept a proton" evidence="7">
    <location>
        <position position="157"/>
    </location>
</feature>
<feature type="binding site" evidence="7">
    <location>
        <position position="178"/>
    </location>
    <ligand>
        <name>tRNA</name>
        <dbReference type="ChEBI" id="CHEBI:17843"/>
    </ligand>
</feature>
<comment type="caution">
    <text evidence="9">The sequence shown here is derived from an EMBL/GenBank/DDBJ whole genome shotgun (WGS) entry which is preliminary data.</text>
</comment>
<accession>A0ABQ6VH24</accession>
<keyword evidence="4 7" id="KW-0694">RNA-binding</keyword>
<keyword evidence="3 7" id="KW-0378">Hydrolase</keyword>
<gene>
    <name evidence="7" type="primary">pth</name>
    <name evidence="9" type="ORF">F8377_02615</name>
</gene>
<evidence type="ECO:0000256" key="2">
    <source>
        <dbReference type="ARBA" id="ARBA00022555"/>
    </source>
</evidence>
<dbReference type="GO" id="GO:0004045">
    <property type="term" value="F:peptidyl-tRNA hydrolase activity"/>
    <property type="evidence" value="ECO:0007669"/>
    <property type="project" value="UniProtKB-EC"/>
</dbReference>
<evidence type="ECO:0000256" key="8">
    <source>
        <dbReference type="SAM" id="MobiDB-lite"/>
    </source>
</evidence>
<protein>
    <recommendedName>
        <fullName evidence="6 7">Peptidyl-tRNA hydrolase</fullName>
        <shortName evidence="7">Pth</shortName>
        <ecNumber evidence="1 7">3.1.1.29</ecNumber>
    </recommendedName>
</protein>
<comment type="function">
    <text evidence="7">Catalyzes the release of premature peptidyl moieties from peptidyl-tRNA molecules trapped in stalled 50S ribosomal subunits, and thus maintains levels of free tRNAs and 50S ribosomes.</text>
</comment>
<evidence type="ECO:0000256" key="1">
    <source>
        <dbReference type="ARBA" id="ARBA00013260"/>
    </source>
</evidence>
<reference evidence="9 10" key="1">
    <citation type="submission" date="2019-10" db="EMBL/GenBank/DDBJ databases">
        <title>Corynebacterium sp novel species isolated from the respiratory tract of Marmot.</title>
        <authorList>
            <person name="Zhang G."/>
        </authorList>
    </citation>
    <scope>NUCLEOTIDE SEQUENCE [LARGE SCALE GENOMIC DNA]</scope>
    <source>
        <strain evidence="9 10">336</strain>
    </source>
</reference>
<feature type="active site" description="Proton acceptor" evidence="7">
    <location>
        <position position="53"/>
    </location>
</feature>
<dbReference type="PANTHER" id="PTHR17224:SF1">
    <property type="entry name" value="PEPTIDYL-TRNA HYDROLASE"/>
    <property type="match status" value="1"/>
</dbReference>
<dbReference type="InterPro" id="IPR036416">
    <property type="entry name" value="Pept_tRNA_hydro_sf"/>
</dbReference>
<evidence type="ECO:0000256" key="6">
    <source>
        <dbReference type="ARBA" id="ARBA00050038"/>
    </source>
</evidence>
<proteinExistence type="inferred from homology"/>
<keyword evidence="7" id="KW-0963">Cytoplasm</keyword>
<keyword evidence="2 7" id="KW-0820">tRNA-binding</keyword>
<evidence type="ECO:0000256" key="5">
    <source>
        <dbReference type="ARBA" id="ARBA00038063"/>
    </source>
</evidence>
<comment type="subunit">
    <text evidence="7">Monomer.</text>
</comment>
<dbReference type="InterPro" id="IPR001328">
    <property type="entry name" value="Pept_tRNA_hydro"/>
</dbReference>
<organism evidence="9 10">
    <name type="scientific">Corynebacterium zhongnanshanii</name>
    <dbReference type="NCBI Taxonomy" id="2768834"/>
    <lineage>
        <taxon>Bacteria</taxon>
        <taxon>Bacillati</taxon>
        <taxon>Actinomycetota</taxon>
        <taxon>Actinomycetes</taxon>
        <taxon>Mycobacteriales</taxon>
        <taxon>Corynebacteriaceae</taxon>
        <taxon>Corynebacterium</taxon>
    </lineage>
</organism>
<dbReference type="Proteomes" id="UP000436181">
    <property type="component" value="Unassembled WGS sequence"/>
</dbReference>
<comment type="subcellular location">
    <subcellularLocation>
        <location evidence="7">Cytoplasm</location>
    </subcellularLocation>
</comment>
<evidence type="ECO:0000256" key="4">
    <source>
        <dbReference type="ARBA" id="ARBA00022884"/>
    </source>
</evidence>
<evidence type="ECO:0000313" key="10">
    <source>
        <dbReference type="Proteomes" id="UP000436181"/>
    </source>
</evidence>
<dbReference type="InterPro" id="IPR018171">
    <property type="entry name" value="Pept_tRNA_hydro_CS"/>
</dbReference>
<dbReference type="PROSITE" id="PS01196">
    <property type="entry name" value="PEPT_TRNA_HYDROL_2"/>
    <property type="match status" value="1"/>
</dbReference>
<name>A0ABQ6VH24_9CORY</name>
<dbReference type="SUPFAM" id="SSF53178">
    <property type="entry name" value="Peptidyl-tRNA hydrolase-like"/>
    <property type="match status" value="1"/>
</dbReference>
<feature type="region of interest" description="Disordered" evidence="8">
    <location>
        <begin position="93"/>
        <end position="118"/>
    </location>
</feature>
<dbReference type="Pfam" id="PF01195">
    <property type="entry name" value="Pept_tRNA_hydro"/>
    <property type="match status" value="1"/>
</dbReference>
<dbReference type="PANTHER" id="PTHR17224">
    <property type="entry name" value="PEPTIDYL-TRNA HYDROLASE"/>
    <property type="match status" value="1"/>
</dbReference>
<dbReference type="EC" id="3.1.1.29" evidence="1 7"/>
<comment type="function">
    <text evidence="7">Hydrolyzes ribosome-free peptidyl-tRNAs (with 1 or more amino acids incorporated), which drop off the ribosome during protein synthesis, or as a result of ribosome stalling.</text>
</comment>